<dbReference type="InterPro" id="IPR055557">
    <property type="entry name" value="DUF7133"/>
</dbReference>
<evidence type="ECO:0000259" key="5">
    <source>
        <dbReference type="PROSITE" id="PS51007"/>
    </source>
</evidence>
<dbReference type="Gene3D" id="1.25.10.10">
    <property type="entry name" value="Leucine-rich Repeat Variant"/>
    <property type="match status" value="1"/>
</dbReference>
<dbReference type="InterPro" id="IPR036909">
    <property type="entry name" value="Cyt_c-like_dom_sf"/>
</dbReference>
<dbReference type="SUPFAM" id="SSF48371">
    <property type="entry name" value="ARM repeat"/>
    <property type="match status" value="1"/>
</dbReference>
<dbReference type="InterPro" id="IPR011042">
    <property type="entry name" value="6-blade_b-propeller_TolB-like"/>
</dbReference>
<protein>
    <submittedName>
        <fullName evidence="6">Glucose/arabinose dehydrogenase, beta-propeller fold</fullName>
    </submittedName>
</protein>
<organism evidence="6 7">
    <name type="scientific">Algoriphagus aquimarinus</name>
    <dbReference type="NCBI Taxonomy" id="237018"/>
    <lineage>
        <taxon>Bacteria</taxon>
        <taxon>Pseudomonadati</taxon>
        <taxon>Bacteroidota</taxon>
        <taxon>Cytophagia</taxon>
        <taxon>Cytophagales</taxon>
        <taxon>Cyclobacteriaceae</taxon>
        <taxon>Algoriphagus</taxon>
    </lineage>
</organism>
<dbReference type="GO" id="GO:0046872">
    <property type="term" value="F:metal ion binding"/>
    <property type="evidence" value="ECO:0007669"/>
    <property type="project" value="UniProtKB-KW"/>
</dbReference>
<gene>
    <name evidence="6" type="ORF">SAMN04489723_104174</name>
</gene>
<evidence type="ECO:0000256" key="4">
    <source>
        <dbReference type="PROSITE-ProRule" id="PRU00433"/>
    </source>
</evidence>
<dbReference type="PANTHER" id="PTHR33546">
    <property type="entry name" value="LARGE, MULTIFUNCTIONAL SECRETED PROTEIN-RELATED"/>
    <property type="match status" value="1"/>
</dbReference>
<dbReference type="GO" id="GO:0009055">
    <property type="term" value="F:electron transfer activity"/>
    <property type="evidence" value="ECO:0007669"/>
    <property type="project" value="InterPro"/>
</dbReference>
<name>A0A1I0Y8U0_9BACT</name>
<dbReference type="InterPro" id="IPR009056">
    <property type="entry name" value="Cyt_c-like_dom"/>
</dbReference>
<keyword evidence="2 4" id="KW-0479">Metal-binding</keyword>
<feature type="domain" description="Cytochrome c" evidence="5">
    <location>
        <begin position="616"/>
        <end position="703"/>
    </location>
</feature>
<keyword evidence="7" id="KW-1185">Reference proteome</keyword>
<sequence>MKHLLLIFLVLILFSSCQKEEKIYKDEIYQKPDIDPTPELVALSPEESLSKIHLPDGFKIELVANEPMVSEPIALAWDGNGRMYVAQMNTYMQDADATDENEPWSRVMLLDDTDGDGVMDKSSVFIDSLVLPRIILPLDDRVIVGVTYDRNIYSYRDTDNDGVADEKILILEDPDRDNRNLEHQDANMVWGIDNWLYVSNDPFRYRFEDDRLIRDTLPEPMPGQYGLTQDEVGRLYFSRAGGEIPALGFQQNPSYGQLTLKDHWDESFMEPWPIVGNIDVQGGLNRVREADNTLNTFTAVSGQEVYLGDKMPGAYGDLFIPEPVGRLIRRAKVKHVDGKIILENPYEKAEFIASTDPLFRPVFTSTGPDGSLYIADMYRGIIQEGNWTGKGSYLRDVVDEYGYDKFFQRGRIYRVYHEEMTPGPKPQLLDKSAGELIQYLSHPNGWWRMNAQKLIILKKDLSVVNELESIVKDNEGFFRKLFNDDIDYGLERVHALWTLEGLHAESKELVKIAMKDADPRVRAAAVRISERYLKVNDPEMIAALISMESDKDAEVLQQVVLSSRIQTEATNEMVTHIQTNNPNNELLAATTAENLNPSFSEIQMLKDKYKMMNGGSQIVAGYVIFKDFCSACHGPDGKGIDQLAPSLVGSPRVTGDPVTTIKILMNGLTGPVDGKEYNGPMAPAAQYDDTEIANVLSYIRGHLNDGGTVWRVTVGYVRDAYKDRKEYWTLKELEENPGLPADKKSK</sequence>
<dbReference type="GO" id="GO:0020037">
    <property type="term" value="F:heme binding"/>
    <property type="evidence" value="ECO:0007669"/>
    <property type="project" value="InterPro"/>
</dbReference>
<accession>A0A1I0Y8U0</accession>
<dbReference type="Pfam" id="PF23500">
    <property type="entry name" value="DUF7133"/>
    <property type="match status" value="1"/>
</dbReference>
<evidence type="ECO:0000256" key="2">
    <source>
        <dbReference type="ARBA" id="ARBA00022723"/>
    </source>
</evidence>
<evidence type="ECO:0000313" key="6">
    <source>
        <dbReference type="EMBL" id="SFB09664.1"/>
    </source>
</evidence>
<dbReference type="SUPFAM" id="SSF46626">
    <property type="entry name" value="Cytochrome c"/>
    <property type="match status" value="1"/>
</dbReference>
<dbReference type="STRING" id="237018.SAMN04489723_104174"/>
<dbReference type="RefSeq" id="WP_092895619.1">
    <property type="nucleotide sequence ID" value="NZ_FOKK01000004.1"/>
</dbReference>
<evidence type="ECO:0000256" key="3">
    <source>
        <dbReference type="ARBA" id="ARBA00023004"/>
    </source>
</evidence>
<dbReference type="OrthoDB" id="9808161at2"/>
<evidence type="ECO:0000256" key="1">
    <source>
        <dbReference type="ARBA" id="ARBA00022617"/>
    </source>
</evidence>
<dbReference type="SUPFAM" id="SSF50952">
    <property type="entry name" value="Soluble quinoprotein glucose dehydrogenase"/>
    <property type="match status" value="1"/>
</dbReference>
<dbReference type="EMBL" id="FOKK01000004">
    <property type="protein sequence ID" value="SFB09664.1"/>
    <property type="molecule type" value="Genomic_DNA"/>
</dbReference>
<dbReference type="InterPro" id="IPR011041">
    <property type="entry name" value="Quinoprot_gluc/sorb_DH_b-prop"/>
</dbReference>
<dbReference type="Proteomes" id="UP000198790">
    <property type="component" value="Unassembled WGS sequence"/>
</dbReference>
<keyword evidence="3 4" id="KW-0408">Iron</keyword>
<dbReference type="Gene3D" id="1.10.760.10">
    <property type="entry name" value="Cytochrome c-like domain"/>
    <property type="match status" value="1"/>
</dbReference>
<dbReference type="PROSITE" id="PS51007">
    <property type="entry name" value="CYTC"/>
    <property type="match status" value="1"/>
</dbReference>
<dbReference type="Pfam" id="PF00034">
    <property type="entry name" value="Cytochrom_C"/>
    <property type="match status" value="1"/>
</dbReference>
<dbReference type="AlphaFoldDB" id="A0A1I0Y8U0"/>
<dbReference type="InterPro" id="IPR016024">
    <property type="entry name" value="ARM-type_fold"/>
</dbReference>
<evidence type="ECO:0000313" key="7">
    <source>
        <dbReference type="Proteomes" id="UP000198790"/>
    </source>
</evidence>
<dbReference type="PROSITE" id="PS51257">
    <property type="entry name" value="PROKAR_LIPOPROTEIN"/>
    <property type="match status" value="1"/>
</dbReference>
<reference evidence="6 7" key="1">
    <citation type="submission" date="2016-10" db="EMBL/GenBank/DDBJ databases">
        <authorList>
            <person name="de Groot N.N."/>
        </authorList>
    </citation>
    <scope>NUCLEOTIDE SEQUENCE [LARGE SCALE GENOMIC DNA]</scope>
    <source>
        <strain evidence="6 7">DSM 23399</strain>
    </source>
</reference>
<keyword evidence="1 4" id="KW-0349">Heme</keyword>
<dbReference type="PANTHER" id="PTHR33546:SF1">
    <property type="entry name" value="LARGE, MULTIFUNCTIONAL SECRETED PROTEIN"/>
    <property type="match status" value="1"/>
</dbReference>
<proteinExistence type="predicted"/>
<dbReference type="InterPro" id="IPR011989">
    <property type="entry name" value="ARM-like"/>
</dbReference>
<dbReference type="Gene3D" id="2.120.10.30">
    <property type="entry name" value="TolB, C-terminal domain"/>
    <property type="match status" value="2"/>
</dbReference>